<evidence type="ECO:0000313" key="2">
    <source>
        <dbReference type="Proteomes" id="UP001500238"/>
    </source>
</evidence>
<protein>
    <submittedName>
        <fullName evidence="1">Uncharacterized protein</fullName>
    </submittedName>
</protein>
<name>A0ABN1HTB3_9SPHN</name>
<sequence length="59" mass="6366">MSGSVYVVRRIGGRNSHPDLHRVHAIARAIPINMLRCNGEGRAAVYEGKRGLGGRQALA</sequence>
<keyword evidence="2" id="KW-1185">Reference proteome</keyword>
<comment type="caution">
    <text evidence="1">The sequence shown here is derived from an EMBL/GenBank/DDBJ whole genome shotgun (WGS) entry which is preliminary data.</text>
</comment>
<evidence type="ECO:0000313" key="1">
    <source>
        <dbReference type="EMBL" id="GAA0666745.1"/>
    </source>
</evidence>
<gene>
    <name evidence="1" type="ORF">GCM10009102_15760</name>
</gene>
<organism evidence="1 2">
    <name type="scientific">Sphingomonas insulae</name>
    <dbReference type="NCBI Taxonomy" id="424800"/>
    <lineage>
        <taxon>Bacteria</taxon>
        <taxon>Pseudomonadati</taxon>
        <taxon>Pseudomonadota</taxon>
        <taxon>Alphaproteobacteria</taxon>
        <taxon>Sphingomonadales</taxon>
        <taxon>Sphingomonadaceae</taxon>
        <taxon>Sphingomonas</taxon>
    </lineage>
</organism>
<accession>A0ABN1HTB3</accession>
<proteinExistence type="predicted"/>
<dbReference type="Proteomes" id="UP001500238">
    <property type="component" value="Unassembled WGS sequence"/>
</dbReference>
<dbReference type="EMBL" id="BAAAES010000008">
    <property type="protein sequence ID" value="GAA0666745.1"/>
    <property type="molecule type" value="Genomic_DNA"/>
</dbReference>
<reference evidence="1 2" key="1">
    <citation type="journal article" date="2019" name="Int. J. Syst. Evol. Microbiol.">
        <title>The Global Catalogue of Microorganisms (GCM) 10K type strain sequencing project: providing services to taxonomists for standard genome sequencing and annotation.</title>
        <authorList>
            <consortium name="The Broad Institute Genomics Platform"/>
            <consortium name="The Broad Institute Genome Sequencing Center for Infectious Disease"/>
            <person name="Wu L."/>
            <person name="Ma J."/>
        </authorList>
    </citation>
    <scope>NUCLEOTIDE SEQUENCE [LARGE SCALE GENOMIC DNA]</scope>
    <source>
        <strain evidence="1 2">JCM 14603</strain>
    </source>
</reference>